<feature type="binding site" evidence="18">
    <location>
        <position position="82"/>
    </location>
    <ligand>
        <name>Ca(2+)</name>
        <dbReference type="ChEBI" id="CHEBI:29108"/>
        <label>1</label>
    </ligand>
</feature>
<evidence type="ECO:0000256" key="14">
    <source>
        <dbReference type="ARBA" id="ARBA00023180"/>
    </source>
</evidence>
<dbReference type="GO" id="GO:0020037">
    <property type="term" value="F:heme binding"/>
    <property type="evidence" value="ECO:0007669"/>
    <property type="project" value="UniProtKB-UniRule"/>
</dbReference>
<evidence type="ECO:0000256" key="12">
    <source>
        <dbReference type="ARBA" id="ARBA00023004"/>
    </source>
</evidence>
<dbReference type="AlphaFoldDB" id="A0AAV5LRD5"/>
<keyword evidence="9" id="KW-0732">Signal</keyword>
<evidence type="ECO:0000313" key="24">
    <source>
        <dbReference type="EMBL" id="GKV39057.1"/>
    </source>
</evidence>
<evidence type="ECO:0000256" key="10">
    <source>
        <dbReference type="ARBA" id="ARBA00022837"/>
    </source>
</evidence>
<keyword evidence="22" id="KW-0472">Membrane</keyword>
<keyword evidence="7 21" id="KW-0349">Heme</keyword>
<dbReference type="Pfam" id="PF00141">
    <property type="entry name" value="peroxidase"/>
    <property type="match status" value="1"/>
</dbReference>
<comment type="cofactor">
    <cofactor evidence="18 21">
        <name>Ca(2+)</name>
        <dbReference type="ChEBI" id="CHEBI:29108"/>
    </cofactor>
    <text evidence="18 21">Binds 2 calcium ions per subunit.</text>
</comment>
<evidence type="ECO:0000256" key="15">
    <source>
        <dbReference type="ARBA" id="ARBA00023324"/>
    </source>
</evidence>
<feature type="active site" description="Proton acceptor" evidence="16">
    <location>
        <position position="72"/>
    </location>
</feature>
<evidence type="ECO:0000256" key="16">
    <source>
        <dbReference type="PIRSR" id="PIRSR600823-1"/>
    </source>
</evidence>
<proteinExistence type="inferred from homology"/>
<feature type="binding site" evidence="18">
    <location>
        <position position="200"/>
    </location>
    <ligand>
        <name>Ca(2+)</name>
        <dbReference type="ChEBI" id="CHEBI:29108"/>
        <label>2</label>
    </ligand>
</feature>
<evidence type="ECO:0000256" key="21">
    <source>
        <dbReference type="RuleBase" id="RU362060"/>
    </source>
</evidence>
<evidence type="ECO:0000256" key="7">
    <source>
        <dbReference type="ARBA" id="ARBA00022617"/>
    </source>
</evidence>
<evidence type="ECO:0000259" key="23">
    <source>
        <dbReference type="PROSITE" id="PS50873"/>
    </source>
</evidence>
<gene>
    <name evidence="24" type="ORF">SLEP1_g46882</name>
</gene>
<feature type="site" description="Transition state stabilizer" evidence="19">
    <location>
        <position position="68"/>
    </location>
</feature>
<sequence>MKAGEHDISIPFLYVTALWIGIASGLCNARGLKVNFYHNSCPQAEKIVKDITESRVRSNPVLPAKLIRMHYHDCFVRGCDASILLDTVNDTKSEKETVPNQTLSGYEVIDDIKAKIEQVCPGVVSCADILALAARDSVSFAFNRPLWEVPTGRRDGRISLASEVLDNLPSPFSTFDSLLQMFSNKGLDLKDLVLLSGAHTLGVGHCSAFSRRLYNFTGNGDQDPSLDPAYAEFLKKQCPNPANPATTVEMDPQSPLSFDKHYYQTVLENKGLFQSDAALLTNRDSAKIVRRLQISHSFIAYFGNSMKKMGAMGILTGDAGEIRKQCRFINP</sequence>
<evidence type="ECO:0000256" key="20">
    <source>
        <dbReference type="PIRSR" id="PIRSR600823-5"/>
    </source>
</evidence>
<keyword evidence="5 21" id="KW-0964">Secreted</keyword>
<dbReference type="Gene3D" id="1.10.520.10">
    <property type="match status" value="1"/>
</dbReference>
<evidence type="ECO:0000256" key="18">
    <source>
        <dbReference type="PIRSR" id="PIRSR600823-3"/>
    </source>
</evidence>
<feature type="binding site" description="axial binding residue" evidence="18">
    <location>
        <position position="199"/>
    </location>
    <ligand>
        <name>heme b</name>
        <dbReference type="ChEBI" id="CHEBI:60344"/>
    </ligand>
    <ligandPart>
        <name>Fe</name>
        <dbReference type="ChEBI" id="CHEBI:18248"/>
    </ligandPart>
</feature>
<dbReference type="GO" id="GO:0046872">
    <property type="term" value="F:metal ion binding"/>
    <property type="evidence" value="ECO:0007669"/>
    <property type="project" value="UniProtKB-UniRule"/>
</dbReference>
<comment type="function">
    <text evidence="2">Removal of H(2)O(2), oxidation of toxic reductants, biosynthesis and degradation of lignin, suberization, auxin catabolism, response to environmental stresses such as wounding, pathogen attack and oxidative stress. These functions might be dependent on each isozyme/isoform in each plant tissue.</text>
</comment>
<evidence type="ECO:0000256" key="13">
    <source>
        <dbReference type="ARBA" id="ARBA00023157"/>
    </source>
</evidence>
<dbReference type="InterPro" id="IPR019793">
    <property type="entry name" value="Peroxidases_heam-ligand_BS"/>
</dbReference>
<evidence type="ECO:0000256" key="11">
    <source>
        <dbReference type="ARBA" id="ARBA00023002"/>
    </source>
</evidence>
<comment type="catalytic activity">
    <reaction evidence="1 21">
        <text>2 a phenolic donor + H2O2 = 2 a phenolic radical donor + 2 H2O</text>
        <dbReference type="Rhea" id="RHEA:56136"/>
        <dbReference type="ChEBI" id="CHEBI:15377"/>
        <dbReference type="ChEBI" id="CHEBI:16240"/>
        <dbReference type="ChEBI" id="CHEBI:139520"/>
        <dbReference type="ChEBI" id="CHEBI:139521"/>
        <dbReference type="EC" id="1.11.1.7"/>
    </reaction>
</comment>
<evidence type="ECO:0000256" key="2">
    <source>
        <dbReference type="ARBA" id="ARBA00002322"/>
    </source>
</evidence>
<feature type="disulfide bond" evidence="20">
    <location>
        <begin position="126"/>
        <end position="326"/>
    </location>
</feature>
<accession>A0AAV5LRD5</accession>
<feature type="disulfide bond" evidence="20">
    <location>
        <begin position="206"/>
        <end position="238"/>
    </location>
</feature>
<comment type="caution">
    <text evidence="24">The sequence shown here is derived from an EMBL/GenBank/DDBJ whole genome shotgun (WGS) entry which is preliminary data.</text>
</comment>
<feature type="binding site" evidence="18">
    <location>
        <position position="251"/>
    </location>
    <ligand>
        <name>Ca(2+)</name>
        <dbReference type="ChEBI" id="CHEBI:29108"/>
        <label>2</label>
    </ligand>
</feature>
<evidence type="ECO:0000256" key="5">
    <source>
        <dbReference type="ARBA" id="ARBA00022525"/>
    </source>
</evidence>
<name>A0AAV5LRD5_9ROSI</name>
<keyword evidence="13 20" id="KW-1015">Disulfide bond</keyword>
<dbReference type="PANTHER" id="PTHR31235">
    <property type="entry name" value="PEROXIDASE 25-RELATED"/>
    <property type="match status" value="1"/>
</dbReference>
<feature type="binding site" evidence="18">
    <location>
        <position position="80"/>
    </location>
    <ligand>
        <name>Ca(2+)</name>
        <dbReference type="ChEBI" id="CHEBI:29108"/>
        <label>1</label>
    </ligand>
</feature>
<dbReference type="InterPro" id="IPR002016">
    <property type="entry name" value="Haem_peroxidase"/>
</dbReference>
<dbReference type="FunFam" id="1.10.520.10:FF:000001">
    <property type="entry name" value="Peroxidase"/>
    <property type="match status" value="1"/>
</dbReference>
<comment type="subcellular location">
    <subcellularLocation>
        <location evidence="21">Secreted</location>
    </subcellularLocation>
</comment>
<dbReference type="PRINTS" id="PR00458">
    <property type="entry name" value="PEROXIDASE"/>
</dbReference>
<keyword evidence="12 18" id="KW-0408">Iron</keyword>
<comment type="cofactor">
    <cofactor evidence="18 21">
        <name>heme b</name>
        <dbReference type="ChEBI" id="CHEBI:60344"/>
    </cofactor>
    <text evidence="18 21">Binds 1 heme b (iron(II)-protoporphyrin IX) group per subunit.</text>
</comment>
<dbReference type="PRINTS" id="PR00461">
    <property type="entry name" value="PLPEROXIDASE"/>
</dbReference>
<evidence type="ECO:0000256" key="9">
    <source>
        <dbReference type="ARBA" id="ARBA00022729"/>
    </source>
</evidence>
<dbReference type="Gene3D" id="1.10.420.10">
    <property type="entry name" value="Peroxidase, domain 2"/>
    <property type="match status" value="1"/>
</dbReference>
<evidence type="ECO:0000256" key="22">
    <source>
        <dbReference type="SAM" id="Phobius"/>
    </source>
</evidence>
<keyword evidence="25" id="KW-1185">Reference proteome</keyword>
<feature type="binding site" evidence="18">
    <location>
        <position position="78"/>
    </location>
    <ligand>
        <name>Ca(2+)</name>
        <dbReference type="ChEBI" id="CHEBI:29108"/>
        <label>1</label>
    </ligand>
</feature>
<feature type="binding site" evidence="17">
    <location>
        <position position="169"/>
    </location>
    <ligand>
        <name>substrate</name>
    </ligand>
</feature>
<keyword evidence="14" id="KW-0325">Glycoprotein</keyword>
<evidence type="ECO:0000256" key="19">
    <source>
        <dbReference type="PIRSR" id="PIRSR600823-4"/>
    </source>
</evidence>
<keyword evidence="8 18" id="KW-0479">Metal-binding</keyword>
<keyword evidence="6 21" id="KW-0575">Peroxidase</keyword>
<comment type="similarity">
    <text evidence="3">Belongs to the peroxidase family. Ascorbate peroxidase subfamily.</text>
</comment>
<feature type="binding site" evidence="18">
    <location>
        <position position="259"/>
    </location>
    <ligand>
        <name>Ca(2+)</name>
        <dbReference type="ChEBI" id="CHEBI:29108"/>
        <label>2</label>
    </ligand>
</feature>
<feature type="disulfide bond" evidence="20">
    <location>
        <begin position="41"/>
        <end position="120"/>
    </location>
</feature>
<feature type="binding site" evidence="18">
    <location>
        <position position="76"/>
    </location>
    <ligand>
        <name>Ca(2+)</name>
        <dbReference type="ChEBI" id="CHEBI:29108"/>
        <label>1</label>
    </ligand>
</feature>
<dbReference type="PROSITE" id="PS50873">
    <property type="entry name" value="PEROXIDASE_4"/>
    <property type="match status" value="1"/>
</dbReference>
<feature type="binding site" evidence="18">
    <location>
        <position position="73"/>
    </location>
    <ligand>
        <name>Ca(2+)</name>
        <dbReference type="ChEBI" id="CHEBI:29108"/>
        <label>1</label>
    </ligand>
</feature>
<keyword evidence="22" id="KW-1133">Transmembrane helix</keyword>
<evidence type="ECO:0000256" key="6">
    <source>
        <dbReference type="ARBA" id="ARBA00022559"/>
    </source>
</evidence>
<dbReference type="GO" id="GO:0006979">
    <property type="term" value="P:response to oxidative stress"/>
    <property type="evidence" value="ECO:0007669"/>
    <property type="project" value="UniProtKB-UniRule"/>
</dbReference>
<dbReference type="InterPro" id="IPR000823">
    <property type="entry name" value="Peroxidase_pln"/>
</dbReference>
<feature type="disulfide bond" evidence="20">
    <location>
        <begin position="74"/>
        <end position="79"/>
    </location>
</feature>
<keyword evidence="10 18" id="KW-0106">Calcium</keyword>
<keyword evidence="22" id="KW-0812">Transmembrane</keyword>
<dbReference type="GO" id="GO:0042744">
    <property type="term" value="P:hydrogen peroxide catabolic process"/>
    <property type="evidence" value="ECO:0007669"/>
    <property type="project" value="UniProtKB-KW"/>
</dbReference>
<dbReference type="InterPro" id="IPR010255">
    <property type="entry name" value="Haem_peroxidase_sf"/>
</dbReference>
<evidence type="ECO:0000313" key="25">
    <source>
        <dbReference type="Proteomes" id="UP001054252"/>
    </source>
</evidence>
<dbReference type="Proteomes" id="UP001054252">
    <property type="component" value="Unassembled WGS sequence"/>
</dbReference>
<feature type="transmembrane region" description="Helical" evidence="22">
    <location>
        <begin position="12"/>
        <end position="32"/>
    </location>
</feature>
<dbReference type="FunFam" id="1.10.420.10:FF:000008">
    <property type="entry name" value="Peroxidase"/>
    <property type="match status" value="1"/>
</dbReference>
<evidence type="ECO:0000256" key="3">
    <source>
        <dbReference type="ARBA" id="ARBA00006873"/>
    </source>
</evidence>
<dbReference type="EMBL" id="BPVZ01000132">
    <property type="protein sequence ID" value="GKV39057.1"/>
    <property type="molecule type" value="Genomic_DNA"/>
</dbReference>
<dbReference type="SUPFAM" id="SSF48113">
    <property type="entry name" value="Heme-dependent peroxidases"/>
    <property type="match status" value="1"/>
</dbReference>
<organism evidence="24 25">
    <name type="scientific">Rubroshorea leprosula</name>
    <dbReference type="NCBI Taxonomy" id="152421"/>
    <lineage>
        <taxon>Eukaryota</taxon>
        <taxon>Viridiplantae</taxon>
        <taxon>Streptophyta</taxon>
        <taxon>Embryophyta</taxon>
        <taxon>Tracheophyta</taxon>
        <taxon>Spermatophyta</taxon>
        <taxon>Magnoliopsida</taxon>
        <taxon>eudicotyledons</taxon>
        <taxon>Gunneridae</taxon>
        <taxon>Pentapetalae</taxon>
        <taxon>rosids</taxon>
        <taxon>malvids</taxon>
        <taxon>Malvales</taxon>
        <taxon>Dipterocarpaceae</taxon>
        <taxon>Rubroshorea</taxon>
    </lineage>
</organism>
<dbReference type="GO" id="GO:0140825">
    <property type="term" value="F:lactoperoxidase activity"/>
    <property type="evidence" value="ECO:0007669"/>
    <property type="project" value="UniProtKB-EC"/>
</dbReference>
<evidence type="ECO:0000256" key="1">
    <source>
        <dbReference type="ARBA" id="ARBA00000189"/>
    </source>
</evidence>
<dbReference type="EC" id="1.11.1.7" evidence="4 21"/>
<keyword evidence="11 21" id="KW-0560">Oxidoreductase</keyword>
<reference evidence="24 25" key="1">
    <citation type="journal article" date="2021" name="Commun. Biol.">
        <title>The genome of Shorea leprosula (Dipterocarpaceae) highlights the ecological relevance of drought in aseasonal tropical rainforests.</title>
        <authorList>
            <person name="Ng K.K.S."/>
            <person name="Kobayashi M.J."/>
            <person name="Fawcett J.A."/>
            <person name="Hatakeyama M."/>
            <person name="Paape T."/>
            <person name="Ng C.H."/>
            <person name="Ang C.C."/>
            <person name="Tnah L.H."/>
            <person name="Lee C.T."/>
            <person name="Nishiyama T."/>
            <person name="Sese J."/>
            <person name="O'Brien M.J."/>
            <person name="Copetti D."/>
            <person name="Mohd Noor M.I."/>
            <person name="Ong R.C."/>
            <person name="Putra M."/>
            <person name="Sireger I.Z."/>
            <person name="Indrioko S."/>
            <person name="Kosugi Y."/>
            <person name="Izuno A."/>
            <person name="Isagi Y."/>
            <person name="Lee S.L."/>
            <person name="Shimizu K.K."/>
        </authorList>
    </citation>
    <scope>NUCLEOTIDE SEQUENCE [LARGE SCALE GENOMIC DNA]</scope>
    <source>
        <strain evidence="24">214</strain>
    </source>
</reference>
<feature type="binding site" evidence="18">
    <location>
        <position position="94"/>
    </location>
    <ligand>
        <name>Ca(2+)</name>
        <dbReference type="ChEBI" id="CHEBI:29108"/>
        <label>1</label>
    </ligand>
</feature>
<feature type="domain" description="Plant heme peroxidase family profile" evidence="23">
    <location>
        <begin position="31"/>
        <end position="330"/>
    </location>
</feature>
<dbReference type="InterPro" id="IPR033905">
    <property type="entry name" value="Secretory_peroxidase"/>
</dbReference>
<evidence type="ECO:0000256" key="17">
    <source>
        <dbReference type="PIRSR" id="PIRSR600823-2"/>
    </source>
</evidence>
<keyword evidence="15 21" id="KW-0376">Hydrogen peroxide</keyword>
<evidence type="ECO:0000256" key="4">
    <source>
        <dbReference type="ARBA" id="ARBA00012313"/>
    </source>
</evidence>
<evidence type="ECO:0000256" key="8">
    <source>
        <dbReference type="ARBA" id="ARBA00022723"/>
    </source>
</evidence>
<dbReference type="CDD" id="cd00693">
    <property type="entry name" value="secretory_peroxidase"/>
    <property type="match status" value="1"/>
</dbReference>
<protein>
    <recommendedName>
        <fullName evidence="4 21">Peroxidase</fullName>
        <ecNumber evidence="4 21">1.11.1.7</ecNumber>
    </recommendedName>
</protein>
<comment type="similarity">
    <text evidence="21">Belongs to the peroxidase family. Classical plant (class III) peroxidase subfamily.</text>
</comment>
<dbReference type="PROSITE" id="PS00435">
    <property type="entry name" value="PEROXIDASE_1"/>
    <property type="match status" value="1"/>
</dbReference>
<dbReference type="GO" id="GO:0005576">
    <property type="term" value="C:extracellular region"/>
    <property type="evidence" value="ECO:0007669"/>
    <property type="project" value="UniProtKB-SubCell"/>
</dbReference>